<dbReference type="GO" id="GO:0005524">
    <property type="term" value="F:ATP binding"/>
    <property type="evidence" value="ECO:0007669"/>
    <property type="project" value="UniProtKB-UniRule"/>
</dbReference>
<keyword evidence="7 8" id="KW-0067">ATP-binding</keyword>
<feature type="domain" description="ATP-grasp" evidence="9">
    <location>
        <begin position="9"/>
        <end position="59"/>
    </location>
</feature>
<dbReference type="InterPro" id="IPR005811">
    <property type="entry name" value="SUCC_ACL_C"/>
</dbReference>
<sequence>MKIHEYQAKDLLRDAGVPVPLSQVAFTADEARAAAQTLIEKTGNDVVVVKSQIHAGGRGKGRFKEHPDLGGVKVVKGADAAKAMAEQMLGSTLVTIQTGPEGKVVNRLLIEQGMDIANELYLAATLDRDTGRITLMGSSEGGMDIEEVAETHPEKILKIQIDPAFGLLGYQGRELAKGLGLTGKTARKMTGFLDKFYKAYVALDCALLEINPLLITGAGDVIALDAKATFDDNAMYRHANIEALRDPDEEDPAELEAKSWDLSYVALDGTIGCMVNGAGLAMATMDIIKYFGAEPANFLDVGGGATEERVTAAFKIITKDPQLKGILVNIFGGIMKCDTIARGVIGAVKEVGLQVPLVVRLEGTNVELGKKLLDESDLKITSAGSLREAAQKIVEMTQ</sequence>
<dbReference type="InterPro" id="IPR013815">
    <property type="entry name" value="ATP_grasp_subdomain_1"/>
</dbReference>
<evidence type="ECO:0000256" key="3">
    <source>
        <dbReference type="ARBA" id="ARBA00022598"/>
    </source>
</evidence>
<feature type="binding site" evidence="7">
    <location>
        <begin position="333"/>
        <end position="335"/>
    </location>
    <ligand>
        <name>substrate</name>
        <note>ligand shared with subunit alpha</note>
    </ligand>
</feature>
<dbReference type="GO" id="GO:0005829">
    <property type="term" value="C:cytosol"/>
    <property type="evidence" value="ECO:0007669"/>
    <property type="project" value="TreeGrafter"/>
</dbReference>
<dbReference type="GO" id="GO:0004775">
    <property type="term" value="F:succinate-CoA ligase (ADP-forming) activity"/>
    <property type="evidence" value="ECO:0007669"/>
    <property type="project" value="UniProtKB-UniRule"/>
</dbReference>
<evidence type="ECO:0000256" key="4">
    <source>
        <dbReference type="ARBA" id="ARBA00022723"/>
    </source>
</evidence>
<feature type="binding site" evidence="7">
    <location>
        <position position="276"/>
    </location>
    <ligand>
        <name>substrate</name>
        <note>ligand shared with subunit alpha</note>
    </ligand>
</feature>
<keyword evidence="5 7" id="KW-0547">Nucleotide-binding</keyword>
<evidence type="ECO:0000256" key="2">
    <source>
        <dbReference type="ARBA" id="ARBA00022532"/>
    </source>
</evidence>
<comment type="pathway">
    <text evidence="7">Carbohydrate metabolism; tricarboxylic acid cycle; succinate from succinyl-CoA (ligase route): step 1/1.</text>
</comment>
<comment type="subunit">
    <text evidence="7">Heterotetramer of two alpha and two beta subunits.</text>
</comment>
<dbReference type="GO" id="GO:0000287">
    <property type="term" value="F:magnesium ion binding"/>
    <property type="evidence" value="ECO:0007669"/>
    <property type="project" value="UniProtKB-UniRule"/>
</dbReference>
<dbReference type="PROSITE" id="PS50975">
    <property type="entry name" value="ATP_GRASP"/>
    <property type="match status" value="1"/>
</dbReference>
<comment type="catalytic activity">
    <reaction evidence="7">
        <text>succinate + ATP + CoA = succinyl-CoA + ADP + phosphate</text>
        <dbReference type="Rhea" id="RHEA:17661"/>
        <dbReference type="ChEBI" id="CHEBI:30031"/>
        <dbReference type="ChEBI" id="CHEBI:30616"/>
        <dbReference type="ChEBI" id="CHEBI:43474"/>
        <dbReference type="ChEBI" id="CHEBI:57287"/>
        <dbReference type="ChEBI" id="CHEBI:57292"/>
        <dbReference type="ChEBI" id="CHEBI:456216"/>
        <dbReference type="EC" id="6.2.1.5"/>
    </reaction>
</comment>
<dbReference type="FunFam" id="3.30.1490.20:FF:000002">
    <property type="entry name" value="Succinate--CoA ligase [ADP-forming] subunit beta"/>
    <property type="match status" value="1"/>
</dbReference>
<dbReference type="GO" id="GO:0042709">
    <property type="term" value="C:succinate-CoA ligase complex"/>
    <property type="evidence" value="ECO:0007669"/>
    <property type="project" value="TreeGrafter"/>
</dbReference>
<comment type="cofactor">
    <cofactor evidence="7">
        <name>Mg(2+)</name>
        <dbReference type="ChEBI" id="CHEBI:18420"/>
    </cofactor>
    <text evidence="7">Binds 1 Mg(2+) ion per subunit.</text>
</comment>
<feature type="binding site" evidence="7">
    <location>
        <position position="119"/>
    </location>
    <ligand>
        <name>ATP</name>
        <dbReference type="ChEBI" id="CHEBI:30616"/>
    </ligand>
</feature>
<dbReference type="InterPro" id="IPR011761">
    <property type="entry name" value="ATP-grasp"/>
</dbReference>
<dbReference type="Pfam" id="PF08442">
    <property type="entry name" value="ATP-grasp_2"/>
    <property type="match status" value="1"/>
</dbReference>
<feature type="binding site" evidence="7">
    <location>
        <position position="211"/>
    </location>
    <ligand>
        <name>Mg(2+)</name>
        <dbReference type="ChEBI" id="CHEBI:18420"/>
    </ligand>
</feature>
<keyword evidence="3 7" id="KW-0436">Ligase</keyword>
<evidence type="ECO:0000259" key="9">
    <source>
        <dbReference type="PROSITE" id="PS50975"/>
    </source>
</evidence>
<evidence type="ECO:0000256" key="1">
    <source>
        <dbReference type="ARBA" id="ARBA00009182"/>
    </source>
</evidence>
<dbReference type="Gene3D" id="3.30.470.20">
    <property type="entry name" value="ATP-grasp fold, B domain"/>
    <property type="match status" value="1"/>
</dbReference>
<feature type="binding site" evidence="7">
    <location>
        <position position="111"/>
    </location>
    <ligand>
        <name>ATP</name>
        <dbReference type="ChEBI" id="CHEBI:30616"/>
    </ligand>
</feature>
<feature type="binding site" evidence="7">
    <location>
        <position position="114"/>
    </location>
    <ligand>
        <name>ATP</name>
        <dbReference type="ChEBI" id="CHEBI:30616"/>
    </ligand>
</feature>
<keyword evidence="2 7" id="KW-0816">Tricarboxylic acid cycle</keyword>
<dbReference type="HAMAP" id="MF_00558">
    <property type="entry name" value="Succ_CoA_beta"/>
    <property type="match status" value="1"/>
</dbReference>
<keyword evidence="6 7" id="KW-0460">Magnesium</keyword>
<evidence type="ECO:0000256" key="5">
    <source>
        <dbReference type="ARBA" id="ARBA00022741"/>
    </source>
</evidence>
<comment type="caution">
    <text evidence="10">The sequence shown here is derived from an EMBL/GenBank/DDBJ whole genome shotgun (WGS) entry which is preliminary data.</text>
</comment>
<evidence type="ECO:0000256" key="8">
    <source>
        <dbReference type="PROSITE-ProRule" id="PRU00409"/>
    </source>
</evidence>
<dbReference type="EC" id="6.2.1.5" evidence="7"/>
<evidence type="ECO:0000313" key="10">
    <source>
        <dbReference type="EMBL" id="KIG18827.1"/>
    </source>
</evidence>
<dbReference type="GO" id="GO:0006104">
    <property type="term" value="P:succinyl-CoA metabolic process"/>
    <property type="evidence" value="ECO:0007669"/>
    <property type="project" value="TreeGrafter"/>
</dbReference>
<dbReference type="FunFam" id="3.40.50.261:FF:000001">
    <property type="entry name" value="Succinate--CoA ligase [ADP-forming] subunit beta"/>
    <property type="match status" value="1"/>
</dbReference>
<dbReference type="FunFam" id="3.30.470.20:FF:000002">
    <property type="entry name" value="Succinate--CoA ligase [ADP-forming] subunit beta"/>
    <property type="match status" value="1"/>
</dbReference>
<dbReference type="InterPro" id="IPR017866">
    <property type="entry name" value="Succ-CoA_synthase_bsu_CS"/>
</dbReference>
<dbReference type="Gene3D" id="3.30.1490.20">
    <property type="entry name" value="ATP-grasp fold, A domain"/>
    <property type="match status" value="1"/>
</dbReference>
<accession>A0A0C2DGN6</accession>
<dbReference type="NCBIfam" id="NF001913">
    <property type="entry name" value="PRK00696.1"/>
    <property type="match status" value="1"/>
</dbReference>
<dbReference type="NCBIfam" id="TIGR01016">
    <property type="entry name" value="sucCoAbeta"/>
    <property type="match status" value="1"/>
</dbReference>
<proteinExistence type="inferred from homology"/>
<comment type="similarity">
    <text evidence="1 7">Belongs to the succinate/malate CoA ligase beta subunit family.</text>
</comment>
<name>A0A0C2DGN6_9BACT</name>
<dbReference type="EMBL" id="JMCC02000008">
    <property type="protein sequence ID" value="KIG18827.1"/>
    <property type="molecule type" value="Genomic_DNA"/>
</dbReference>
<dbReference type="RefSeq" id="WP_052546598.1">
    <property type="nucleotide sequence ID" value="NZ_JMCC02000008.1"/>
</dbReference>
<reference evidence="10 11" key="1">
    <citation type="submission" date="2014-12" db="EMBL/GenBank/DDBJ databases">
        <title>Genome assembly of Enhygromyxa salina DSM 15201.</title>
        <authorList>
            <person name="Sharma G."/>
            <person name="Subramanian S."/>
        </authorList>
    </citation>
    <scope>NUCLEOTIDE SEQUENCE [LARGE SCALE GENOMIC DNA]</scope>
    <source>
        <strain evidence="10 11">DSM 15201</strain>
    </source>
</reference>
<dbReference type="PROSITE" id="PS01217">
    <property type="entry name" value="SUCCINYL_COA_LIG_3"/>
    <property type="match status" value="1"/>
</dbReference>
<evidence type="ECO:0000256" key="7">
    <source>
        <dbReference type="HAMAP-Rule" id="MF_00558"/>
    </source>
</evidence>
<dbReference type="GO" id="GO:0004776">
    <property type="term" value="F:succinate-CoA ligase (GDP-forming) activity"/>
    <property type="evidence" value="ECO:0007669"/>
    <property type="project" value="RHEA"/>
</dbReference>
<dbReference type="InterPro" id="IPR016102">
    <property type="entry name" value="Succinyl-CoA_synth-like"/>
</dbReference>
<dbReference type="Pfam" id="PF00549">
    <property type="entry name" value="Ligase_CoA"/>
    <property type="match status" value="1"/>
</dbReference>
<dbReference type="PANTHER" id="PTHR11815:SF10">
    <property type="entry name" value="SUCCINATE--COA LIGASE [GDP-FORMING] SUBUNIT BETA, MITOCHONDRIAL"/>
    <property type="match status" value="1"/>
</dbReference>
<feature type="binding site" evidence="7">
    <location>
        <begin position="57"/>
        <end position="59"/>
    </location>
    <ligand>
        <name>ATP</name>
        <dbReference type="ChEBI" id="CHEBI:30616"/>
    </ligand>
</feature>
<feature type="binding site" evidence="7">
    <location>
        <position position="50"/>
    </location>
    <ligand>
        <name>ATP</name>
        <dbReference type="ChEBI" id="CHEBI:30616"/>
    </ligand>
</feature>
<gene>
    <name evidence="7" type="primary">sucC</name>
    <name evidence="10" type="ORF">DB30_07163</name>
</gene>
<dbReference type="UniPathway" id="UPA00223">
    <property type="reaction ID" value="UER00999"/>
</dbReference>
<dbReference type="InterPro" id="IPR013650">
    <property type="entry name" value="ATP-grasp_succ-CoA_synth-type"/>
</dbReference>
<keyword evidence="4 7" id="KW-0479">Metal-binding</keyword>
<organism evidence="10 11">
    <name type="scientific">Enhygromyxa salina</name>
    <dbReference type="NCBI Taxonomy" id="215803"/>
    <lineage>
        <taxon>Bacteria</taxon>
        <taxon>Pseudomonadati</taxon>
        <taxon>Myxococcota</taxon>
        <taxon>Polyangia</taxon>
        <taxon>Nannocystales</taxon>
        <taxon>Nannocystaceae</taxon>
        <taxon>Enhygromyxa</taxon>
    </lineage>
</organism>
<dbReference type="SUPFAM" id="SSF52210">
    <property type="entry name" value="Succinyl-CoA synthetase domains"/>
    <property type="match status" value="1"/>
</dbReference>
<evidence type="ECO:0000256" key="6">
    <source>
        <dbReference type="ARBA" id="ARBA00022842"/>
    </source>
</evidence>
<dbReference type="AlphaFoldDB" id="A0A0C2DGN6"/>
<dbReference type="Gene3D" id="3.40.50.261">
    <property type="entry name" value="Succinyl-CoA synthetase domains"/>
    <property type="match status" value="1"/>
</dbReference>
<dbReference type="GO" id="GO:0006099">
    <property type="term" value="P:tricarboxylic acid cycle"/>
    <property type="evidence" value="ECO:0007669"/>
    <property type="project" value="UniProtKB-UniRule"/>
</dbReference>
<protein>
    <recommendedName>
        <fullName evidence="7">Succinate--CoA ligase [ADP-forming] subunit beta</fullName>
        <ecNumber evidence="7">6.2.1.5</ecNumber>
    </recommendedName>
    <alternativeName>
        <fullName evidence="7">Succinyl-CoA synthetase subunit beta</fullName>
        <shortName evidence="7">SCS-beta</shortName>
    </alternativeName>
</protein>
<dbReference type="Proteomes" id="UP000031599">
    <property type="component" value="Unassembled WGS sequence"/>
</dbReference>
<dbReference type="PIRSF" id="PIRSF001554">
    <property type="entry name" value="SucCS_beta"/>
    <property type="match status" value="1"/>
</dbReference>
<dbReference type="SUPFAM" id="SSF56059">
    <property type="entry name" value="Glutathione synthetase ATP-binding domain-like"/>
    <property type="match status" value="1"/>
</dbReference>
<comment type="function">
    <text evidence="7">Succinyl-CoA synthetase functions in the citric acid cycle (TCA), coupling the hydrolysis of succinyl-CoA to the synthesis of either ATP or GTP and thus represents the only step of substrate-level phosphorylation in the TCA. The beta subunit provides nucleotide specificity of the enzyme and binds the substrate succinate, while the binding sites for coenzyme A and phosphate are found in the alpha subunit.</text>
</comment>
<dbReference type="InterPro" id="IPR005809">
    <property type="entry name" value="Succ_CoA_ligase-like_bsu"/>
</dbReference>
<feature type="binding site" evidence="7">
    <location>
        <position position="225"/>
    </location>
    <ligand>
        <name>Mg(2+)</name>
        <dbReference type="ChEBI" id="CHEBI:18420"/>
    </ligand>
</feature>
<comment type="catalytic activity">
    <reaction evidence="7">
        <text>GTP + succinate + CoA = succinyl-CoA + GDP + phosphate</text>
        <dbReference type="Rhea" id="RHEA:22120"/>
        <dbReference type="ChEBI" id="CHEBI:30031"/>
        <dbReference type="ChEBI" id="CHEBI:37565"/>
        <dbReference type="ChEBI" id="CHEBI:43474"/>
        <dbReference type="ChEBI" id="CHEBI:57287"/>
        <dbReference type="ChEBI" id="CHEBI:57292"/>
        <dbReference type="ChEBI" id="CHEBI:58189"/>
    </reaction>
</comment>
<dbReference type="PANTHER" id="PTHR11815">
    <property type="entry name" value="SUCCINYL-COA SYNTHETASE BETA CHAIN"/>
    <property type="match status" value="1"/>
</dbReference>
<evidence type="ECO:0000313" key="11">
    <source>
        <dbReference type="Proteomes" id="UP000031599"/>
    </source>
</evidence>